<feature type="compositionally biased region" description="Basic residues" evidence="7">
    <location>
        <begin position="594"/>
        <end position="603"/>
    </location>
</feature>
<evidence type="ECO:0000256" key="2">
    <source>
        <dbReference type="ARBA" id="ARBA00022490"/>
    </source>
</evidence>
<feature type="compositionally biased region" description="Acidic residues" evidence="7">
    <location>
        <begin position="207"/>
        <end position="222"/>
    </location>
</feature>
<feature type="region of interest" description="Disordered" evidence="7">
    <location>
        <begin position="508"/>
        <end position="536"/>
    </location>
</feature>
<evidence type="ECO:0000256" key="6">
    <source>
        <dbReference type="ARBA" id="ARBA00040145"/>
    </source>
</evidence>
<dbReference type="GO" id="GO:0005525">
    <property type="term" value="F:GTP binding"/>
    <property type="evidence" value="ECO:0007669"/>
    <property type="project" value="UniProtKB-KW"/>
</dbReference>
<accession>A0A0X3P6K3</accession>
<dbReference type="EMBL" id="GEEE01012614">
    <property type="protein sequence ID" value="JAP50611.1"/>
    <property type="molecule type" value="Transcribed_RNA"/>
</dbReference>
<reference evidence="9" key="1">
    <citation type="submission" date="2016-01" db="EMBL/GenBank/DDBJ databases">
        <title>Reference transcriptome for the parasite Schistocephalus solidus: insights into the molecular evolution of parasitism.</title>
        <authorList>
            <person name="Hebert F.O."/>
            <person name="Grambauer S."/>
            <person name="Barber I."/>
            <person name="Landry C.R."/>
            <person name="Aubin-Horth N."/>
        </authorList>
    </citation>
    <scope>NUCLEOTIDE SEQUENCE</scope>
</reference>
<dbReference type="InterPro" id="IPR030378">
    <property type="entry name" value="G_CP_dom"/>
</dbReference>
<proteinExistence type="predicted"/>
<feature type="domain" description="CP-type G" evidence="8">
    <location>
        <begin position="42"/>
        <end position="312"/>
    </location>
</feature>
<dbReference type="Pfam" id="PF01926">
    <property type="entry name" value="MMR_HSR1"/>
    <property type="match status" value="1"/>
</dbReference>
<organism evidence="9">
    <name type="scientific">Schistocephalus solidus</name>
    <name type="common">Tapeworm</name>
    <dbReference type="NCBI Taxonomy" id="70667"/>
    <lineage>
        <taxon>Eukaryota</taxon>
        <taxon>Metazoa</taxon>
        <taxon>Spiralia</taxon>
        <taxon>Lophotrochozoa</taxon>
        <taxon>Platyhelminthes</taxon>
        <taxon>Cestoda</taxon>
        <taxon>Eucestoda</taxon>
        <taxon>Diphyllobothriidea</taxon>
        <taxon>Diphyllobothriidae</taxon>
        <taxon>Schistocephalus</taxon>
    </lineage>
</organism>
<dbReference type="PROSITE" id="PS51721">
    <property type="entry name" value="G_CP"/>
    <property type="match status" value="1"/>
</dbReference>
<sequence length="618" mass="67803">MSPRDVVNAEQEAYLAWRRELARVEHIDGIVVTPYEKNLDIWRQLWQVVERSDVLVQVVDARQPLLFVSESLTKYVEEVDPRKRTLVLLNKADLLTDQQRAAWAKYLESTGARGLFFSALDHAQNLKNDISSPSPSSSPPTSPSKTPTDPKQPAAERQEVNHVPTGKGDCPTDGQKSVEDMCHDFDDQLEDDDDSESSHCTLRDEGSDQTDASEPDDEDEPVDDRPRIPHHLLSVNELVDILSTSGSPKPGAAYLTVGFVGYPNVGKSSTLNALCGAKRVSVSATPGRTKHFQTIFLQPDLQLCDCPGMVMPSFAHTREDLVVAGILPIDEMRDCIPPIRVVCEQIPREVLSAVYGVNIPRPAEYEDQNRPPTPYEFLGAYARMRGFMTARGNPHYDRAARIVLKDYSKGRLRFCHPPPGMDGDEYRRLGVAGIPFEAAARPGDTATVPANFIAFVAPSEVYKLADRLQHAAKKAGNVEPSASTGAHEADVMVTSFDRMAFTTDSCGGRQLVRSNKKLPRPPGGPTEDGGEEDTASVFSSASWSTVSSAYSVGGASLLSGMSSSAASSITGKKPWRQMSAVKKQQPPLPEGATGRRKGVKKREKLRRVYVDLDKYDVN</sequence>
<dbReference type="EMBL" id="GEEE01015690">
    <property type="protein sequence ID" value="JAP47535.1"/>
    <property type="molecule type" value="Transcribed_RNA"/>
</dbReference>
<evidence type="ECO:0000256" key="5">
    <source>
        <dbReference type="ARBA" id="ARBA00023134"/>
    </source>
</evidence>
<evidence type="ECO:0000256" key="1">
    <source>
        <dbReference type="ARBA" id="ARBA00004496"/>
    </source>
</evidence>
<dbReference type="SUPFAM" id="SSF52540">
    <property type="entry name" value="P-loop containing nucleoside triphosphate hydrolases"/>
    <property type="match status" value="1"/>
</dbReference>
<feature type="region of interest" description="Disordered" evidence="7">
    <location>
        <begin position="561"/>
        <end position="603"/>
    </location>
</feature>
<keyword evidence="3" id="KW-0547">Nucleotide-binding</keyword>
<feature type="region of interest" description="Disordered" evidence="7">
    <location>
        <begin position="126"/>
        <end position="229"/>
    </location>
</feature>
<dbReference type="GO" id="GO:0003924">
    <property type="term" value="F:GTPase activity"/>
    <property type="evidence" value="ECO:0007669"/>
    <property type="project" value="InterPro"/>
</dbReference>
<protein>
    <recommendedName>
        <fullName evidence="6">Large subunit GTPase 1 homolog</fullName>
    </recommendedName>
</protein>
<keyword evidence="5" id="KW-0342">GTP-binding</keyword>
<dbReference type="PANTHER" id="PTHR45709">
    <property type="entry name" value="LARGE SUBUNIT GTPASE 1 HOMOLOG-RELATED"/>
    <property type="match status" value="1"/>
</dbReference>
<evidence type="ECO:0000313" key="9">
    <source>
        <dbReference type="EMBL" id="JAP47535.1"/>
    </source>
</evidence>
<dbReference type="Gene3D" id="3.40.50.300">
    <property type="entry name" value="P-loop containing nucleotide triphosphate hydrolases"/>
    <property type="match status" value="2"/>
</dbReference>
<evidence type="ECO:0000259" key="8">
    <source>
        <dbReference type="PROSITE" id="PS51721"/>
    </source>
</evidence>
<dbReference type="PANTHER" id="PTHR45709:SF2">
    <property type="entry name" value="LARGE SUBUNIT GTPASE 1 HOMOLOG"/>
    <property type="match status" value="1"/>
</dbReference>
<comment type="subcellular location">
    <subcellularLocation>
        <location evidence="1">Cytoplasm</location>
    </subcellularLocation>
</comment>
<feature type="compositionally biased region" description="Basic and acidic residues" evidence="7">
    <location>
        <begin position="176"/>
        <end position="186"/>
    </location>
</feature>
<keyword evidence="2" id="KW-0963">Cytoplasm</keyword>
<dbReference type="CDD" id="cd01857">
    <property type="entry name" value="HSR1_MMR1"/>
    <property type="match status" value="1"/>
</dbReference>
<dbReference type="InterPro" id="IPR006073">
    <property type="entry name" value="GTP-bd"/>
</dbReference>
<dbReference type="InterPro" id="IPR027417">
    <property type="entry name" value="P-loop_NTPase"/>
</dbReference>
<dbReference type="AlphaFoldDB" id="A0A0X3P6K3"/>
<dbReference type="GO" id="GO:0000054">
    <property type="term" value="P:ribosomal subunit export from nucleus"/>
    <property type="evidence" value="ECO:0007669"/>
    <property type="project" value="TreeGrafter"/>
</dbReference>
<evidence type="ECO:0000256" key="4">
    <source>
        <dbReference type="ARBA" id="ARBA00022801"/>
    </source>
</evidence>
<evidence type="ECO:0000256" key="7">
    <source>
        <dbReference type="SAM" id="MobiDB-lite"/>
    </source>
</evidence>
<gene>
    <name evidence="9" type="primary">LSG1</name>
    <name evidence="9" type="ORF">TR97738</name>
</gene>
<name>A0A0X3P6K3_SCHSO</name>
<dbReference type="GO" id="GO:0005829">
    <property type="term" value="C:cytosol"/>
    <property type="evidence" value="ECO:0007669"/>
    <property type="project" value="TreeGrafter"/>
</dbReference>
<keyword evidence="4" id="KW-0378">Hydrolase</keyword>
<dbReference type="InterPro" id="IPR023179">
    <property type="entry name" value="GTP-bd_ortho_bundle_sf"/>
</dbReference>
<dbReference type="InterPro" id="IPR043358">
    <property type="entry name" value="GNL1-like"/>
</dbReference>
<evidence type="ECO:0000256" key="3">
    <source>
        <dbReference type="ARBA" id="ARBA00022741"/>
    </source>
</evidence>
<feature type="compositionally biased region" description="Low complexity" evidence="7">
    <location>
        <begin position="143"/>
        <end position="153"/>
    </location>
</feature>
<dbReference type="Gene3D" id="1.10.1580.10">
    <property type="match status" value="1"/>
</dbReference>